<feature type="region of interest" description="Disordered" evidence="2">
    <location>
        <begin position="133"/>
        <end position="274"/>
    </location>
</feature>
<feature type="compositionally biased region" description="Polar residues" evidence="2">
    <location>
        <begin position="186"/>
        <end position="198"/>
    </location>
</feature>
<feature type="region of interest" description="Disordered" evidence="2">
    <location>
        <begin position="323"/>
        <end position="349"/>
    </location>
</feature>
<feature type="coiled-coil region" evidence="1">
    <location>
        <begin position="36"/>
        <end position="96"/>
    </location>
</feature>
<reference evidence="3 4" key="1">
    <citation type="submission" date="2017-03" db="EMBL/GenBank/DDBJ databases">
        <title>Genomes of endolithic fungi from Antarctica.</title>
        <authorList>
            <person name="Coleine C."/>
            <person name="Masonjones S."/>
            <person name="Stajich J.E."/>
        </authorList>
    </citation>
    <scope>NUCLEOTIDE SEQUENCE [LARGE SCALE GENOMIC DNA]</scope>
    <source>
        <strain evidence="3 4">CCFEE 6315</strain>
    </source>
</reference>
<feature type="compositionally biased region" description="Gly residues" evidence="2">
    <location>
        <begin position="330"/>
        <end position="349"/>
    </location>
</feature>
<accession>A0A4U0TSZ0</accession>
<feature type="compositionally biased region" description="Pro residues" evidence="2">
    <location>
        <begin position="222"/>
        <end position="236"/>
    </location>
</feature>
<sequence>MPPLPSRSPSSSLAPTIEIPETPLLDQPLLQPSSTQADLQTQIARLRTQRNEMTAQLTTLTTCIDHLRLRQRITQLDAVRERLEAQQAMAKAEADRRGRAWESRRRGWWKIASCVRRRRRVPYAVEIQAGETARAAGREIEGREGLGVSEDGDGENDGSVVDAGGIEDDGNVVDAIPEQIRRASPALSTTKANTSNGATNSNDNVSTGNGNSSSNKENLVPPSSPSPSTWPSPQPSPQLTTTSNTTTAITSTPIPVPPTPPSSEVMSESSTQEAKAALTVARHLTETLRAEEAQEDVDFLRARGLRDGGGRCLVDCDGFLEEGEGEGQREFGGVGRLGMPGGWMGGWGA</sequence>
<dbReference type="EMBL" id="NAJL01000036">
    <property type="protein sequence ID" value="TKA25288.1"/>
    <property type="molecule type" value="Genomic_DNA"/>
</dbReference>
<feature type="compositionally biased region" description="Low complexity" evidence="2">
    <location>
        <begin position="237"/>
        <end position="253"/>
    </location>
</feature>
<evidence type="ECO:0000256" key="1">
    <source>
        <dbReference type="SAM" id="Coils"/>
    </source>
</evidence>
<dbReference type="AlphaFoldDB" id="A0A4U0TSZ0"/>
<protein>
    <submittedName>
        <fullName evidence="3">Uncharacterized protein</fullName>
    </submittedName>
</protein>
<feature type="compositionally biased region" description="Low complexity" evidence="2">
    <location>
        <begin position="199"/>
        <end position="215"/>
    </location>
</feature>
<evidence type="ECO:0000256" key="2">
    <source>
        <dbReference type="SAM" id="MobiDB-lite"/>
    </source>
</evidence>
<dbReference type="Proteomes" id="UP000308549">
    <property type="component" value="Unassembled WGS sequence"/>
</dbReference>
<evidence type="ECO:0000313" key="4">
    <source>
        <dbReference type="Proteomes" id="UP000308549"/>
    </source>
</evidence>
<evidence type="ECO:0000313" key="3">
    <source>
        <dbReference type="EMBL" id="TKA25288.1"/>
    </source>
</evidence>
<name>A0A4U0TSZ0_9PEZI</name>
<feature type="compositionally biased region" description="Low complexity" evidence="2">
    <location>
        <begin position="262"/>
        <end position="271"/>
    </location>
</feature>
<organism evidence="3 4">
    <name type="scientific">Salinomyces thailandicus</name>
    <dbReference type="NCBI Taxonomy" id="706561"/>
    <lineage>
        <taxon>Eukaryota</taxon>
        <taxon>Fungi</taxon>
        <taxon>Dikarya</taxon>
        <taxon>Ascomycota</taxon>
        <taxon>Pezizomycotina</taxon>
        <taxon>Dothideomycetes</taxon>
        <taxon>Dothideomycetidae</taxon>
        <taxon>Mycosphaerellales</taxon>
        <taxon>Teratosphaeriaceae</taxon>
        <taxon>Salinomyces</taxon>
    </lineage>
</organism>
<keyword evidence="4" id="KW-1185">Reference proteome</keyword>
<comment type="caution">
    <text evidence="3">The sequence shown here is derived from an EMBL/GenBank/DDBJ whole genome shotgun (WGS) entry which is preliminary data.</text>
</comment>
<keyword evidence="1" id="KW-0175">Coiled coil</keyword>
<gene>
    <name evidence="3" type="ORF">B0A50_06192</name>
</gene>
<proteinExistence type="predicted"/>